<keyword evidence="8" id="KW-1185">Reference proteome</keyword>
<evidence type="ECO:0000256" key="5">
    <source>
        <dbReference type="SAM" id="MobiDB-lite"/>
    </source>
</evidence>
<feature type="domain" description="SWIM-type" evidence="6">
    <location>
        <begin position="727"/>
        <end position="759"/>
    </location>
</feature>
<feature type="compositionally biased region" description="Low complexity" evidence="5">
    <location>
        <begin position="883"/>
        <end position="892"/>
    </location>
</feature>
<evidence type="ECO:0000256" key="1">
    <source>
        <dbReference type="ARBA" id="ARBA00022723"/>
    </source>
</evidence>
<dbReference type="PANTHER" id="PTHR31973">
    <property type="entry name" value="POLYPROTEIN, PUTATIVE-RELATED"/>
    <property type="match status" value="1"/>
</dbReference>
<feature type="compositionally biased region" description="Acidic residues" evidence="5">
    <location>
        <begin position="121"/>
        <end position="160"/>
    </location>
</feature>
<reference evidence="7 8" key="1">
    <citation type="journal article" date="2014" name="Genome Biol.">
        <title>Transcriptome and methylome profiling reveals relics of genome dominance in the mesopolyploid Brassica oleracea.</title>
        <authorList>
            <person name="Parkin I.A."/>
            <person name="Koh C."/>
            <person name="Tang H."/>
            <person name="Robinson S.J."/>
            <person name="Kagale S."/>
            <person name="Clarke W.E."/>
            <person name="Town C.D."/>
            <person name="Nixon J."/>
            <person name="Krishnakumar V."/>
            <person name="Bidwell S.L."/>
            <person name="Denoeud F."/>
            <person name="Belcram H."/>
            <person name="Links M.G."/>
            <person name="Just J."/>
            <person name="Clarke C."/>
            <person name="Bender T."/>
            <person name="Huebert T."/>
            <person name="Mason A.S."/>
            <person name="Pires J.C."/>
            <person name="Barker G."/>
            <person name="Moore J."/>
            <person name="Walley P.G."/>
            <person name="Manoli S."/>
            <person name="Batley J."/>
            <person name="Edwards D."/>
            <person name="Nelson M.N."/>
            <person name="Wang X."/>
            <person name="Paterson A.H."/>
            <person name="King G."/>
            <person name="Bancroft I."/>
            <person name="Chalhoub B."/>
            <person name="Sharpe A.G."/>
        </authorList>
    </citation>
    <scope>NUCLEOTIDE SEQUENCE</scope>
    <source>
        <strain evidence="7 8">cv. TO1000</strain>
    </source>
</reference>
<keyword evidence="1" id="KW-0479">Metal-binding</keyword>
<feature type="region of interest" description="Disordered" evidence="5">
    <location>
        <begin position="940"/>
        <end position="966"/>
    </location>
</feature>
<accession>A0A0D3DY11</accession>
<dbReference type="PANTHER" id="PTHR31973:SF187">
    <property type="entry name" value="MUTATOR TRANSPOSASE MUDRA PROTEIN"/>
    <property type="match status" value="1"/>
</dbReference>
<dbReference type="EnsemblPlants" id="Bo8g109110.1">
    <property type="protein sequence ID" value="Bo8g109110.1"/>
    <property type="gene ID" value="Bo8g109110"/>
</dbReference>
<dbReference type="Pfam" id="PF03108">
    <property type="entry name" value="DBD_Tnp_Mut"/>
    <property type="match status" value="1"/>
</dbReference>
<dbReference type="InterPro" id="IPR007527">
    <property type="entry name" value="Znf_SWIM"/>
</dbReference>
<name>A0A0D3DY11_BRAOL</name>
<dbReference type="STRING" id="109376.A0A0D3DY11"/>
<dbReference type="Pfam" id="PF10551">
    <property type="entry name" value="MULE"/>
    <property type="match status" value="1"/>
</dbReference>
<dbReference type="InterPro" id="IPR004332">
    <property type="entry name" value="Transposase_MuDR"/>
</dbReference>
<dbReference type="HOGENOM" id="CLU_006767_6_0_1"/>
<evidence type="ECO:0000259" key="6">
    <source>
        <dbReference type="PROSITE" id="PS50966"/>
    </source>
</evidence>
<evidence type="ECO:0000256" key="4">
    <source>
        <dbReference type="PROSITE-ProRule" id="PRU00325"/>
    </source>
</evidence>
<dbReference type="InterPro" id="IPR006564">
    <property type="entry name" value="Znf_PMZ"/>
</dbReference>
<protein>
    <recommendedName>
        <fullName evidence="6">SWIM-type domain-containing protein</fullName>
    </recommendedName>
</protein>
<reference evidence="7" key="2">
    <citation type="submission" date="2015-03" db="UniProtKB">
        <authorList>
            <consortium name="EnsemblPlants"/>
        </authorList>
    </citation>
    <scope>IDENTIFICATION</scope>
</reference>
<dbReference type="Pfam" id="PF04434">
    <property type="entry name" value="SWIM"/>
    <property type="match status" value="1"/>
</dbReference>
<keyword evidence="3" id="KW-0862">Zinc</keyword>
<feature type="compositionally biased region" description="Basic residues" evidence="5">
    <location>
        <begin position="854"/>
        <end position="864"/>
    </location>
</feature>
<evidence type="ECO:0000256" key="2">
    <source>
        <dbReference type="ARBA" id="ARBA00022771"/>
    </source>
</evidence>
<feature type="compositionally biased region" description="Polar residues" evidence="5">
    <location>
        <begin position="944"/>
        <end position="966"/>
    </location>
</feature>
<feature type="compositionally biased region" description="Acidic residues" evidence="5">
    <location>
        <begin position="231"/>
        <end position="246"/>
    </location>
</feature>
<dbReference type="eggNOG" id="ENOG502QU1T">
    <property type="taxonomic scope" value="Eukaryota"/>
</dbReference>
<dbReference type="AlphaFoldDB" id="A0A0D3DY11"/>
<feature type="region of interest" description="Disordered" evidence="5">
    <location>
        <begin position="222"/>
        <end position="275"/>
    </location>
</feature>
<dbReference type="InterPro" id="IPR018289">
    <property type="entry name" value="MULE_transposase_dom"/>
</dbReference>
<organism evidence="7 8">
    <name type="scientific">Brassica oleracea var. oleracea</name>
    <dbReference type="NCBI Taxonomy" id="109376"/>
    <lineage>
        <taxon>Eukaryota</taxon>
        <taxon>Viridiplantae</taxon>
        <taxon>Streptophyta</taxon>
        <taxon>Embryophyta</taxon>
        <taxon>Tracheophyta</taxon>
        <taxon>Spermatophyta</taxon>
        <taxon>Magnoliopsida</taxon>
        <taxon>eudicotyledons</taxon>
        <taxon>Gunneridae</taxon>
        <taxon>Pentapetalae</taxon>
        <taxon>rosids</taxon>
        <taxon>malvids</taxon>
        <taxon>Brassicales</taxon>
        <taxon>Brassicaceae</taxon>
        <taxon>Brassiceae</taxon>
        <taxon>Brassica</taxon>
    </lineage>
</organism>
<dbReference type="SMART" id="SM00575">
    <property type="entry name" value="ZnF_PMZ"/>
    <property type="match status" value="1"/>
</dbReference>
<keyword evidence="2 4" id="KW-0863">Zinc-finger</keyword>
<feature type="compositionally biased region" description="Basic residues" evidence="5">
    <location>
        <begin position="898"/>
        <end position="909"/>
    </location>
</feature>
<proteinExistence type="predicted"/>
<feature type="region of interest" description="Disordered" evidence="5">
    <location>
        <begin position="841"/>
        <end position="909"/>
    </location>
</feature>
<evidence type="ECO:0000256" key="3">
    <source>
        <dbReference type="ARBA" id="ARBA00022833"/>
    </source>
</evidence>
<evidence type="ECO:0000313" key="7">
    <source>
        <dbReference type="EnsemblPlants" id="Bo8g109110.1"/>
    </source>
</evidence>
<sequence length="966" mass="111428">MGEGMMIDLRIHVDGSMEKNNGDYKYVGELFEISVQWELYDISWEKFIRFSREDAKIIDPIRFVWYKDIAKEMNTVTYVFEKNPDDMFLLMCLAKEAGAIDFFIEYDVSDVRYNEEKEFPESDGEEEVERPLEDEEPEQSEEEDEENPQADENETEEGEENVAPQAGIVDENVTEEGEEREQAEIGDEVVQDAGDGGEDERFRAVFEEGTMAKLGKEAYQNLEEKETAEREAEESDEECVLEEDAANPDTPIGSEEEWEQWDDPKGRRNGKPKFHGDLEKPPYIWLFQKFNSGLEFKDQLLRYSLKTQYDVKMAKSESNRIAVVCCGEKCKFRVYCSFEPPINKWMVKVCHMRHNHGKSSRVSMLKQGVIAGLFREEIRRNISLQAAAIKDTIKERYNIVVPLSKCYRGRRIALDSILEAQTTQFGKLWDYEAELKRTHSGIRTDLCTMQKNGVEMFDCFYICFEEFRTTWKKCCRPVIGLDGCFLKWELTGDLLAAVGRDADNRMYPIAWVVVRGENKDTWGWFVKKLKADLDLGNGEQLTIISDKQKGLVIAIEAELPNAEHRMCARHIYANWRKQGFSRLEYKNLFWGVAYSFTEGEYDERMKLLEDYDQTVCDALLETEPRRLCRAFFSLESHCADVHNNLSESFNRTIKMARSKPVINLLEDIRRQAMRRVSRRFLKAEKCDTFVTPITMVVLEKARVAKQYCSTLRSSKHVYEVNEFECGYSVNLATHQCACRKWDLTGIPCKHAVCILDDNEDDATRYVAEYYCTSVLRATYENNIKPVRSSGRRHTRLQLLFLNFVNHEDVQRLETGEKNRLKILKLQENQLDMEEFHIAANASKLDTLKQDHPKPPPKPKGRKKTLVSSSQPVTSTDNIVADVSSSAPQPSSSTNQVKPHVKKAPTGRPLKIRKTAAIPFGVGTSWSPYIDRPFEVFGDRVYDRSNLNPQDPNIQPAQGESSHPPTN</sequence>
<feature type="compositionally biased region" description="Polar residues" evidence="5">
    <location>
        <begin position="865"/>
        <end position="877"/>
    </location>
</feature>
<dbReference type="GO" id="GO:0008270">
    <property type="term" value="F:zinc ion binding"/>
    <property type="evidence" value="ECO:0007669"/>
    <property type="project" value="UniProtKB-KW"/>
</dbReference>
<feature type="region of interest" description="Disordered" evidence="5">
    <location>
        <begin position="116"/>
        <end position="197"/>
    </location>
</feature>
<evidence type="ECO:0000313" key="8">
    <source>
        <dbReference type="Proteomes" id="UP000032141"/>
    </source>
</evidence>
<dbReference type="PROSITE" id="PS50966">
    <property type="entry name" value="ZF_SWIM"/>
    <property type="match status" value="1"/>
</dbReference>
<dbReference type="Gramene" id="Bo8g109110.1">
    <property type="protein sequence ID" value="Bo8g109110.1"/>
    <property type="gene ID" value="Bo8g109110"/>
</dbReference>
<dbReference type="Proteomes" id="UP000032141">
    <property type="component" value="Chromosome C8"/>
</dbReference>
<feature type="compositionally biased region" description="Acidic residues" evidence="5">
    <location>
        <begin position="172"/>
        <end position="197"/>
    </location>
</feature>